<organism evidence="1 2">
    <name type="scientific">Paraburkholderia silviterrae</name>
    <dbReference type="NCBI Taxonomy" id="2528715"/>
    <lineage>
        <taxon>Bacteria</taxon>
        <taxon>Pseudomonadati</taxon>
        <taxon>Pseudomonadota</taxon>
        <taxon>Betaproteobacteria</taxon>
        <taxon>Burkholderiales</taxon>
        <taxon>Burkholderiaceae</taxon>
        <taxon>Paraburkholderia</taxon>
    </lineage>
</organism>
<keyword evidence="2" id="KW-1185">Reference proteome</keyword>
<dbReference type="EMBL" id="SMRP01000006">
    <property type="protein sequence ID" value="TDG23242.1"/>
    <property type="molecule type" value="Genomic_DNA"/>
</dbReference>
<evidence type="ECO:0000313" key="1">
    <source>
        <dbReference type="EMBL" id="TDG23242.1"/>
    </source>
</evidence>
<sequence length="80" mass="8539">MNFRPGILAVVKGCPVAGCNDQVVELVSPAAPFAEFGAAWNCTNARMRESGFDALPIPESMLRPIGGLPVHDEQRDEVTA</sequence>
<accession>A0A4R5M9E7</accession>
<dbReference type="Proteomes" id="UP000295722">
    <property type="component" value="Unassembled WGS sequence"/>
</dbReference>
<dbReference type="OrthoDB" id="9011013at2"/>
<comment type="caution">
    <text evidence="1">The sequence shown here is derived from an EMBL/GenBank/DDBJ whole genome shotgun (WGS) entry which is preliminary data.</text>
</comment>
<protein>
    <submittedName>
        <fullName evidence="1">Uncharacterized protein</fullName>
    </submittedName>
</protein>
<reference evidence="1 2" key="1">
    <citation type="submission" date="2019-03" db="EMBL/GenBank/DDBJ databases">
        <title>Paraburkholderia sp. 4M-K11, isolated from subtropical forest soil.</title>
        <authorList>
            <person name="Gao Z.-H."/>
            <person name="Qiu L.-H."/>
        </authorList>
    </citation>
    <scope>NUCLEOTIDE SEQUENCE [LARGE SCALE GENOMIC DNA]</scope>
    <source>
        <strain evidence="1 2">4M-K11</strain>
    </source>
</reference>
<name>A0A4R5M9E7_9BURK</name>
<dbReference type="AlphaFoldDB" id="A0A4R5M9E7"/>
<dbReference type="RefSeq" id="WP_133195613.1">
    <property type="nucleotide sequence ID" value="NZ_JBHUCW010000009.1"/>
</dbReference>
<evidence type="ECO:0000313" key="2">
    <source>
        <dbReference type="Proteomes" id="UP000295722"/>
    </source>
</evidence>
<gene>
    <name evidence="1" type="ORF">EYW47_15030</name>
</gene>
<proteinExistence type="predicted"/>